<evidence type="ECO:0000313" key="1">
    <source>
        <dbReference type="Proteomes" id="UP000887565"/>
    </source>
</evidence>
<dbReference type="AlphaFoldDB" id="A0A915KSY2"/>
<name>A0A915KSY2_ROMCU</name>
<sequence length="117" mass="13590">MDVNVNVTSDVRQKKFRYPDIHVFCTSGYTDIFNVVCKERASIQTAVNGWPLEVTHARSSPTDYGKKATERTVNARLQYDRPLVRKRRHRKREIFSALGVEYNINYFYLSRSGANSI</sequence>
<organism evidence="1 2">
    <name type="scientific">Romanomermis culicivorax</name>
    <name type="common">Nematode worm</name>
    <dbReference type="NCBI Taxonomy" id="13658"/>
    <lineage>
        <taxon>Eukaryota</taxon>
        <taxon>Metazoa</taxon>
        <taxon>Ecdysozoa</taxon>
        <taxon>Nematoda</taxon>
        <taxon>Enoplea</taxon>
        <taxon>Dorylaimia</taxon>
        <taxon>Mermithida</taxon>
        <taxon>Mermithoidea</taxon>
        <taxon>Mermithidae</taxon>
        <taxon>Romanomermis</taxon>
    </lineage>
</organism>
<accession>A0A915KSY2</accession>
<dbReference type="Proteomes" id="UP000887565">
    <property type="component" value="Unplaced"/>
</dbReference>
<proteinExistence type="predicted"/>
<keyword evidence="1" id="KW-1185">Reference proteome</keyword>
<reference evidence="2" key="1">
    <citation type="submission" date="2022-11" db="UniProtKB">
        <authorList>
            <consortium name="WormBaseParasite"/>
        </authorList>
    </citation>
    <scope>IDENTIFICATION</scope>
</reference>
<protein>
    <submittedName>
        <fullName evidence="2">Uncharacterized protein</fullName>
    </submittedName>
</protein>
<dbReference type="WBParaSite" id="nRc.2.0.1.t41878-RA">
    <property type="protein sequence ID" value="nRc.2.0.1.t41878-RA"/>
    <property type="gene ID" value="nRc.2.0.1.g41878"/>
</dbReference>
<evidence type="ECO:0000313" key="2">
    <source>
        <dbReference type="WBParaSite" id="nRc.2.0.1.t41878-RA"/>
    </source>
</evidence>